<sequence length="211" mass="23145">MKLGRVYAITGEQFHPQRPLEEVMRDVLEGGASIVQLRDKKNAPHLVREKAFQLKALCDLYQVPLIINDYIDIAIEVDAAGVHLGQEDVAIEKARAELGPSKLIGISTHGIEQAMDAQRRGADYIGAGPIYDTQTKEDVVAPVGLGYIKELVSAELRIPFVAIGGIKLHNLHEVIEAGASTVCMVSEIVGNERPAHQIQQAIQAFSYEEKR</sequence>
<dbReference type="InterPro" id="IPR036206">
    <property type="entry name" value="ThiamineP_synth_sf"/>
</dbReference>
<dbReference type="Pfam" id="PF02581">
    <property type="entry name" value="TMP-TENI"/>
    <property type="match status" value="1"/>
</dbReference>
<evidence type="ECO:0000256" key="1">
    <source>
        <dbReference type="ARBA" id="ARBA00005165"/>
    </source>
</evidence>
<evidence type="ECO:0000256" key="7">
    <source>
        <dbReference type="ARBA" id="ARBA00047851"/>
    </source>
</evidence>
<dbReference type="RefSeq" id="WP_133579543.1">
    <property type="nucleotide sequence ID" value="NZ_SNYJ01000003.1"/>
</dbReference>
<dbReference type="InterPro" id="IPR034291">
    <property type="entry name" value="TMP_synthase"/>
</dbReference>
<dbReference type="GO" id="GO:0009228">
    <property type="term" value="P:thiamine biosynthetic process"/>
    <property type="evidence" value="ECO:0007669"/>
    <property type="project" value="UniProtKB-KW"/>
</dbReference>
<organism evidence="13 14">
    <name type="scientific">Aureibacillus halotolerans</name>
    <dbReference type="NCBI Taxonomy" id="1508390"/>
    <lineage>
        <taxon>Bacteria</taxon>
        <taxon>Bacillati</taxon>
        <taxon>Bacillota</taxon>
        <taxon>Bacilli</taxon>
        <taxon>Bacillales</taxon>
        <taxon>Bacillaceae</taxon>
        <taxon>Aureibacillus</taxon>
    </lineage>
</organism>
<feature type="domain" description="Thiamine phosphate synthase/TenI" evidence="12">
    <location>
        <begin position="6"/>
        <end position="188"/>
    </location>
</feature>
<dbReference type="Proteomes" id="UP000295632">
    <property type="component" value="Unassembled WGS sequence"/>
</dbReference>
<evidence type="ECO:0000256" key="6">
    <source>
        <dbReference type="ARBA" id="ARBA00047334"/>
    </source>
</evidence>
<comment type="similarity">
    <text evidence="9 10">Belongs to the thiamine-phosphate synthase family.</text>
</comment>
<evidence type="ECO:0000256" key="8">
    <source>
        <dbReference type="ARBA" id="ARBA00047883"/>
    </source>
</evidence>
<keyword evidence="5 9" id="KW-0784">Thiamine biosynthesis</keyword>
<feature type="binding site" evidence="9">
    <location>
        <position position="88"/>
    </location>
    <ligand>
        <name>Mg(2+)</name>
        <dbReference type="ChEBI" id="CHEBI:18420"/>
    </ligand>
</feature>
<dbReference type="EC" id="2.5.1.3" evidence="9"/>
<dbReference type="GO" id="GO:0005737">
    <property type="term" value="C:cytoplasm"/>
    <property type="evidence" value="ECO:0007669"/>
    <property type="project" value="TreeGrafter"/>
</dbReference>
<dbReference type="PANTHER" id="PTHR20857:SF23">
    <property type="entry name" value="THIAMINE BIOSYNTHETIC BIFUNCTIONAL ENZYME"/>
    <property type="match status" value="1"/>
</dbReference>
<keyword evidence="4 9" id="KW-0460">Magnesium</keyword>
<feature type="binding site" evidence="9">
    <location>
        <position position="136"/>
    </location>
    <ligand>
        <name>4-amino-2-methyl-5-(diphosphooxymethyl)pyrimidine</name>
        <dbReference type="ChEBI" id="CHEBI:57841"/>
    </ligand>
</feature>
<dbReference type="OrthoDB" id="9812206at2"/>
<evidence type="ECO:0000256" key="10">
    <source>
        <dbReference type="RuleBase" id="RU003826"/>
    </source>
</evidence>
<evidence type="ECO:0000313" key="14">
    <source>
        <dbReference type="Proteomes" id="UP000295632"/>
    </source>
</evidence>
<dbReference type="InterPro" id="IPR013785">
    <property type="entry name" value="Aldolase_TIM"/>
</dbReference>
<evidence type="ECO:0000259" key="12">
    <source>
        <dbReference type="Pfam" id="PF02581"/>
    </source>
</evidence>
<evidence type="ECO:0000313" key="13">
    <source>
        <dbReference type="EMBL" id="TDQ41688.1"/>
    </source>
</evidence>
<evidence type="ECO:0000256" key="5">
    <source>
        <dbReference type="ARBA" id="ARBA00022977"/>
    </source>
</evidence>
<keyword evidence="2 9" id="KW-0808">Transferase</keyword>
<evidence type="ECO:0000256" key="3">
    <source>
        <dbReference type="ARBA" id="ARBA00022723"/>
    </source>
</evidence>
<keyword evidence="3 9" id="KW-0479">Metal-binding</keyword>
<feature type="binding site" evidence="9">
    <location>
        <begin position="36"/>
        <end position="40"/>
    </location>
    <ligand>
        <name>4-amino-2-methyl-5-(diphosphooxymethyl)pyrimidine</name>
        <dbReference type="ChEBI" id="CHEBI:57841"/>
    </ligand>
</feature>
<gene>
    <name evidence="9" type="primary">thiE</name>
    <name evidence="13" type="ORF">EV213_103270</name>
</gene>
<dbReference type="AlphaFoldDB" id="A0A4R6U5E0"/>
<dbReference type="InterPro" id="IPR022998">
    <property type="entry name" value="ThiamineP_synth_TenI"/>
</dbReference>
<comment type="catalytic activity">
    <reaction evidence="6 9 10">
        <text>4-methyl-5-(2-phosphooxyethyl)-thiazole + 4-amino-2-methyl-5-(diphosphooxymethyl)pyrimidine + H(+) = thiamine phosphate + diphosphate</text>
        <dbReference type="Rhea" id="RHEA:22328"/>
        <dbReference type="ChEBI" id="CHEBI:15378"/>
        <dbReference type="ChEBI" id="CHEBI:33019"/>
        <dbReference type="ChEBI" id="CHEBI:37575"/>
        <dbReference type="ChEBI" id="CHEBI:57841"/>
        <dbReference type="ChEBI" id="CHEBI:58296"/>
        <dbReference type="EC" id="2.5.1.3"/>
    </reaction>
</comment>
<comment type="function">
    <text evidence="9">Condenses 4-methyl-5-(beta-hydroxyethyl)thiazole monophosphate (THZ-P) and 2-methyl-4-amino-5-hydroxymethyl pyrimidine pyrophosphate (HMP-PP) to form thiamine monophosphate (TMP).</text>
</comment>
<dbReference type="HAMAP" id="MF_00097">
    <property type="entry name" value="TMP_synthase"/>
    <property type="match status" value="1"/>
</dbReference>
<feature type="binding site" evidence="9">
    <location>
        <position position="68"/>
    </location>
    <ligand>
        <name>4-amino-2-methyl-5-(diphosphooxymethyl)pyrimidine</name>
        <dbReference type="ChEBI" id="CHEBI:57841"/>
    </ligand>
</feature>
<feature type="binding site" evidence="9">
    <location>
        <position position="165"/>
    </location>
    <ligand>
        <name>2-[(2R,5Z)-2-carboxy-4-methylthiazol-5(2H)-ylidene]ethyl phosphate</name>
        <dbReference type="ChEBI" id="CHEBI:62899"/>
    </ligand>
</feature>
<dbReference type="Gene3D" id="3.20.20.70">
    <property type="entry name" value="Aldolase class I"/>
    <property type="match status" value="1"/>
</dbReference>
<evidence type="ECO:0000256" key="9">
    <source>
        <dbReference type="HAMAP-Rule" id="MF_00097"/>
    </source>
</evidence>
<dbReference type="GO" id="GO:0009229">
    <property type="term" value="P:thiamine diphosphate biosynthetic process"/>
    <property type="evidence" value="ECO:0007669"/>
    <property type="project" value="UniProtKB-UniRule"/>
</dbReference>
<evidence type="ECO:0000256" key="11">
    <source>
        <dbReference type="RuleBase" id="RU004253"/>
    </source>
</evidence>
<accession>A0A4R6U5E0</accession>
<name>A0A4R6U5E0_9BACI</name>
<dbReference type="GO" id="GO:0004789">
    <property type="term" value="F:thiamine-phosphate diphosphorylase activity"/>
    <property type="evidence" value="ECO:0007669"/>
    <property type="project" value="UniProtKB-UniRule"/>
</dbReference>
<keyword evidence="14" id="KW-1185">Reference proteome</keyword>
<feature type="binding site" evidence="9">
    <location>
        <begin position="185"/>
        <end position="186"/>
    </location>
    <ligand>
        <name>2-[(2R,5Z)-2-carboxy-4-methylthiazol-5(2H)-ylidene]ethyl phosphate</name>
        <dbReference type="ChEBI" id="CHEBI:62899"/>
    </ligand>
</feature>
<proteinExistence type="inferred from homology"/>
<comment type="catalytic activity">
    <reaction evidence="8 9 10">
        <text>2-[(2R,5Z)-2-carboxy-4-methylthiazol-5(2H)-ylidene]ethyl phosphate + 4-amino-2-methyl-5-(diphosphooxymethyl)pyrimidine + 2 H(+) = thiamine phosphate + CO2 + diphosphate</text>
        <dbReference type="Rhea" id="RHEA:47844"/>
        <dbReference type="ChEBI" id="CHEBI:15378"/>
        <dbReference type="ChEBI" id="CHEBI:16526"/>
        <dbReference type="ChEBI" id="CHEBI:33019"/>
        <dbReference type="ChEBI" id="CHEBI:37575"/>
        <dbReference type="ChEBI" id="CHEBI:57841"/>
        <dbReference type="ChEBI" id="CHEBI:62899"/>
        <dbReference type="EC" id="2.5.1.3"/>
    </reaction>
</comment>
<comment type="cofactor">
    <cofactor evidence="9">
        <name>Mg(2+)</name>
        <dbReference type="ChEBI" id="CHEBI:18420"/>
    </cofactor>
    <text evidence="9">Binds 1 Mg(2+) ion per subunit.</text>
</comment>
<comment type="caution">
    <text evidence="13">The sequence shown here is derived from an EMBL/GenBank/DDBJ whole genome shotgun (WGS) entry which is preliminary data.</text>
</comment>
<dbReference type="CDD" id="cd00564">
    <property type="entry name" value="TMP_TenI"/>
    <property type="match status" value="1"/>
</dbReference>
<evidence type="ECO:0000256" key="2">
    <source>
        <dbReference type="ARBA" id="ARBA00022679"/>
    </source>
</evidence>
<dbReference type="PANTHER" id="PTHR20857">
    <property type="entry name" value="THIAMINE-PHOSPHATE PYROPHOSPHORYLASE"/>
    <property type="match status" value="1"/>
</dbReference>
<dbReference type="UniPathway" id="UPA00060">
    <property type="reaction ID" value="UER00141"/>
</dbReference>
<evidence type="ECO:0000256" key="4">
    <source>
        <dbReference type="ARBA" id="ARBA00022842"/>
    </source>
</evidence>
<dbReference type="FunFam" id="3.20.20.70:FF:000096">
    <property type="entry name" value="Thiamine-phosphate synthase"/>
    <property type="match status" value="1"/>
</dbReference>
<feature type="binding site" evidence="9">
    <location>
        <position position="69"/>
    </location>
    <ligand>
        <name>Mg(2+)</name>
        <dbReference type="ChEBI" id="CHEBI:18420"/>
    </ligand>
</feature>
<dbReference type="NCBIfam" id="TIGR00693">
    <property type="entry name" value="thiE"/>
    <property type="match status" value="1"/>
</dbReference>
<reference evidence="13 14" key="1">
    <citation type="submission" date="2019-03" db="EMBL/GenBank/DDBJ databases">
        <title>Genomic Encyclopedia of Type Strains, Phase IV (KMG-IV): sequencing the most valuable type-strain genomes for metagenomic binning, comparative biology and taxonomic classification.</title>
        <authorList>
            <person name="Goeker M."/>
        </authorList>
    </citation>
    <scope>NUCLEOTIDE SEQUENCE [LARGE SCALE GENOMIC DNA]</scope>
    <source>
        <strain evidence="13 14">DSM 28697</strain>
    </source>
</reference>
<dbReference type="SUPFAM" id="SSF51391">
    <property type="entry name" value="Thiamin phosphate synthase"/>
    <property type="match status" value="1"/>
</dbReference>
<dbReference type="GO" id="GO:0000287">
    <property type="term" value="F:magnesium ion binding"/>
    <property type="evidence" value="ECO:0007669"/>
    <property type="project" value="UniProtKB-UniRule"/>
</dbReference>
<comment type="pathway">
    <text evidence="1 9 11">Cofactor biosynthesis; thiamine diphosphate biosynthesis; thiamine phosphate from 4-amino-2-methyl-5-diphosphomethylpyrimidine and 4-methyl-5-(2-phosphoethyl)-thiazole: step 1/1.</text>
</comment>
<comment type="catalytic activity">
    <reaction evidence="7 9 10">
        <text>2-(2-carboxy-4-methylthiazol-5-yl)ethyl phosphate + 4-amino-2-methyl-5-(diphosphooxymethyl)pyrimidine + 2 H(+) = thiamine phosphate + CO2 + diphosphate</text>
        <dbReference type="Rhea" id="RHEA:47848"/>
        <dbReference type="ChEBI" id="CHEBI:15378"/>
        <dbReference type="ChEBI" id="CHEBI:16526"/>
        <dbReference type="ChEBI" id="CHEBI:33019"/>
        <dbReference type="ChEBI" id="CHEBI:37575"/>
        <dbReference type="ChEBI" id="CHEBI:57841"/>
        <dbReference type="ChEBI" id="CHEBI:62890"/>
        <dbReference type="EC" id="2.5.1.3"/>
    </reaction>
</comment>
<feature type="binding site" evidence="9">
    <location>
        <position position="107"/>
    </location>
    <ligand>
        <name>4-amino-2-methyl-5-(diphosphooxymethyl)pyrimidine</name>
        <dbReference type="ChEBI" id="CHEBI:57841"/>
    </ligand>
</feature>
<feature type="binding site" evidence="9">
    <location>
        <begin position="133"/>
        <end position="135"/>
    </location>
    <ligand>
        <name>2-[(2R,5Z)-2-carboxy-4-methylthiazol-5(2H)-ylidene]ethyl phosphate</name>
        <dbReference type="ChEBI" id="CHEBI:62899"/>
    </ligand>
</feature>
<protein>
    <recommendedName>
        <fullName evidence="9">Thiamine-phosphate synthase</fullName>
        <shortName evidence="9">TP synthase</shortName>
        <shortName evidence="9">TPS</shortName>
        <ecNumber evidence="9">2.5.1.3</ecNumber>
    </recommendedName>
    <alternativeName>
        <fullName evidence="9">Thiamine-phosphate pyrophosphorylase</fullName>
        <shortName evidence="9">TMP pyrophosphorylase</shortName>
        <shortName evidence="9">TMP-PPase</shortName>
    </alternativeName>
</protein>
<dbReference type="EMBL" id="SNYJ01000003">
    <property type="protein sequence ID" value="TDQ41688.1"/>
    <property type="molecule type" value="Genomic_DNA"/>
</dbReference>